<reference evidence="2" key="1">
    <citation type="submission" date="2021-12" db="EMBL/GenBank/DDBJ databases">
        <authorList>
            <person name="Martin H S."/>
        </authorList>
    </citation>
    <scope>NUCLEOTIDE SEQUENCE</scope>
</reference>
<accession>A0A8J9W7A9</accession>
<evidence type="ECO:0000313" key="3">
    <source>
        <dbReference type="Proteomes" id="UP000838878"/>
    </source>
</evidence>
<organism evidence="2 3">
    <name type="scientific">Brenthis ino</name>
    <name type="common">lesser marbled fritillary</name>
    <dbReference type="NCBI Taxonomy" id="405034"/>
    <lineage>
        <taxon>Eukaryota</taxon>
        <taxon>Metazoa</taxon>
        <taxon>Ecdysozoa</taxon>
        <taxon>Arthropoda</taxon>
        <taxon>Hexapoda</taxon>
        <taxon>Insecta</taxon>
        <taxon>Pterygota</taxon>
        <taxon>Neoptera</taxon>
        <taxon>Endopterygota</taxon>
        <taxon>Lepidoptera</taxon>
        <taxon>Glossata</taxon>
        <taxon>Ditrysia</taxon>
        <taxon>Papilionoidea</taxon>
        <taxon>Nymphalidae</taxon>
        <taxon>Heliconiinae</taxon>
        <taxon>Argynnini</taxon>
        <taxon>Brenthis</taxon>
    </lineage>
</organism>
<dbReference type="Proteomes" id="UP000838878">
    <property type="component" value="Chromosome 7"/>
</dbReference>
<proteinExistence type="predicted"/>
<gene>
    <name evidence="2" type="ORF">BINO364_LOCUS13272</name>
</gene>
<evidence type="ECO:0000256" key="1">
    <source>
        <dbReference type="SAM" id="MobiDB-lite"/>
    </source>
</evidence>
<dbReference type="EMBL" id="OV170227">
    <property type="protein sequence ID" value="CAH0728007.1"/>
    <property type="molecule type" value="Genomic_DNA"/>
</dbReference>
<feature type="region of interest" description="Disordered" evidence="1">
    <location>
        <begin position="19"/>
        <end position="40"/>
    </location>
</feature>
<name>A0A8J9W7A9_9NEOP</name>
<dbReference type="AlphaFoldDB" id="A0A8J9W7A9"/>
<sequence length="73" mass="8591">MFSNFKLSKKEKDEVYCYGSVRSKPPKPRAKYQRHDPEGRGGNKKILWLLRALIPRSNKHFSALPSDINRQYL</sequence>
<evidence type="ECO:0000313" key="2">
    <source>
        <dbReference type="EMBL" id="CAH0728007.1"/>
    </source>
</evidence>
<keyword evidence="3" id="KW-1185">Reference proteome</keyword>
<dbReference type="OrthoDB" id="6927080at2759"/>
<feature type="non-terminal residue" evidence="2">
    <location>
        <position position="73"/>
    </location>
</feature>
<protein>
    <submittedName>
        <fullName evidence="2">Uncharacterized protein</fullName>
    </submittedName>
</protein>